<evidence type="ECO:0000313" key="2">
    <source>
        <dbReference type="EMBL" id="KAF2678278.1"/>
    </source>
</evidence>
<proteinExistence type="predicted"/>
<dbReference type="OrthoDB" id="2157530at2759"/>
<dbReference type="EMBL" id="MU005613">
    <property type="protein sequence ID" value="KAF2678278.1"/>
    <property type="molecule type" value="Genomic_DNA"/>
</dbReference>
<gene>
    <name evidence="2" type="ORF">K458DRAFT_317482</name>
</gene>
<dbReference type="PANTHER" id="PTHR24148">
    <property type="entry name" value="ANKYRIN REPEAT DOMAIN-CONTAINING PROTEIN 39 HOMOLOG-RELATED"/>
    <property type="match status" value="1"/>
</dbReference>
<dbReference type="Pfam" id="PF06985">
    <property type="entry name" value="HET"/>
    <property type="match status" value="1"/>
</dbReference>
<organism evidence="2 3">
    <name type="scientific">Lentithecium fluviatile CBS 122367</name>
    <dbReference type="NCBI Taxonomy" id="1168545"/>
    <lineage>
        <taxon>Eukaryota</taxon>
        <taxon>Fungi</taxon>
        <taxon>Dikarya</taxon>
        <taxon>Ascomycota</taxon>
        <taxon>Pezizomycotina</taxon>
        <taxon>Dothideomycetes</taxon>
        <taxon>Pleosporomycetidae</taxon>
        <taxon>Pleosporales</taxon>
        <taxon>Massarineae</taxon>
        <taxon>Lentitheciaceae</taxon>
        <taxon>Lentithecium</taxon>
    </lineage>
</organism>
<keyword evidence="3" id="KW-1185">Reference proteome</keyword>
<feature type="domain" description="Heterokaryon incompatibility" evidence="1">
    <location>
        <begin position="1"/>
        <end position="89"/>
    </location>
</feature>
<name>A0A6G1IJL2_9PLEO</name>
<evidence type="ECO:0000259" key="1">
    <source>
        <dbReference type="Pfam" id="PF06985"/>
    </source>
</evidence>
<sequence>YEALPYVWGTEDAKIRVPVVESAFPSVQRAFWLRPNVHEALKCLRSPDKIRIMWVDALCINQEDWNERSSEVKRTDIIYKLAHSCSLAWSSITPWQE</sequence>
<dbReference type="PANTHER" id="PTHR24148:SF64">
    <property type="entry name" value="HETEROKARYON INCOMPATIBILITY DOMAIN-CONTAINING PROTEIN"/>
    <property type="match status" value="1"/>
</dbReference>
<dbReference type="InterPro" id="IPR010730">
    <property type="entry name" value="HET"/>
</dbReference>
<dbReference type="AlphaFoldDB" id="A0A6G1IJL2"/>
<protein>
    <recommendedName>
        <fullName evidence="1">Heterokaryon incompatibility domain-containing protein</fullName>
    </recommendedName>
</protein>
<dbReference type="InterPro" id="IPR052895">
    <property type="entry name" value="HetReg/Transcr_Mod"/>
</dbReference>
<reference evidence="2" key="1">
    <citation type="journal article" date="2020" name="Stud. Mycol.">
        <title>101 Dothideomycetes genomes: a test case for predicting lifestyles and emergence of pathogens.</title>
        <authorList>
            <person name="Haridas S."/>
            <person name="Albert R."/>
            <person name="Binder M."/>
            <person name="Bloem J."/>
            <person name="Labutti K."/>
            <person name="Salamov A."/>
            <person name="Andreopoulos B."/>
            <person name="Baker S."/>
            <person name="Barry K."/>
            <person name="Bills G."/>
            <person name="Bluhm B."/>
            <person name="Cannon C."/>
            <person name="Castanera R."/>
            <person name="Culley D."/>
            <person name="Daum C."/>
            <person name="Ezra D."/>
            <person name="Gonzalez J."/>
            <person name="Henrissat B."/>
            <person name="Kuo A."/>
            <person name="Liang C."/>
            <person name="Lipzen A."/>
            <person name="Lutzoni F."/>
            <person name="Magnuson J."/>
            <person name="Mondo S."/>
            <person name="Nolan M."/>
            <person name="Ohm R."/>
            <person name="Pangilinan J."/>
            <person name="Park H.-J."/>
            <person name="Ramirez L."/>
            <person name="Alfaro M."/>
            <person name="Sun H."/>
            <person name="Tritt A."/>
            <person name="Yoshinaga Y."/>
            <person name="Zwiers L.-H."/>
            <person name="Turgeon B."/>
            <person name="Goodwin S."/>
            <person name="Spatafora J."/>
            <person name="Crous P."/>
            <person name="Grigoriev I."/>
        </authorList>
    </citation>
    <scope>NUCLEOTIDE SEQUENCE</scope>
    <source>
        <strain evidence="2">CBS 122367</strain>
    </source>
</reference>
<evidence type="ECO:0000313" key="3">
    <source>
        <dbReference type="Proteomes" id="UP000799291"/>
    </source>
</evidence>
<feature type="non-terminal residue" evidence="2">
    <location>
        <position position="1"/>
    </location>
</feature>
<dbReference type="Proteomes" id="UP000799291">
    <property type="component" value="Unassembled WGS sequence"/>
</dbReference>
<accession>A0A6G1IJL2</accession>